<dbReference type="GO" id="GO:0004843">
    <property type="term" value="F:cysteine-type deubiquitinase activity"/>
    <property type="evidence" value="ECO:0007669"/>
    <property type="project" value="UniProtKB-EC"/>
</dbReference>
<comment type="catalytic activity">
    <reaction evidence="1">
        <text>Thiol-dependent hydrolysis of ester, thioester, amide, peptide and isopeptide bonds formed by the C-terminal Gly of ubiquitin (a 76-residue protein attached to proteins as an intracellular targeting signal).</text>
        <dbReference type="EC" id="3.4.19.12"/>
    </reaction>
</comment>
<dbReference type="Proteomes" id="UP000271098">
    <property type="component" value="Unassembled WGS sequence"/>
</dbReference>
<accession>A0A183D8A4</accession>
<gene>
    <name evidence="4" type="ORF">GPUH_LOCUS4945</name>
</gene>
<organism evidence="6">
    <name type="scientific">Gongylonema pulchrum</name>
    <dbReference type="NCBI Taxonomy" id="637853"/>
    <lineage>
        <taxon>Eukaryota</taxon>
        <taxon>Metazoa</taxon>
        <taxon>Ecdysozoa</taxon>
        <taxon>Nematoda</taxon>
        <taxon>Chromadorea</taxon>
        <taxon>Rhabditida</taxon>
        <taxon>Spirurina</taxon>
        <taxon>Spiruromorpha</taxon>
        <taxon>Spiruroidea</taxon>
        <taxon>Gongylonematidae</taxon>
        <taxon>Gongylonema</taxon>
    </lineage>
</organism>
<dbReference type="InterPro" id="IPR001394">
    <property type="entry name" value="Peptidase_C19_UCH"/>
</dbReference>
<feature type="domain" description="USP" evidence="3">
    <location>
        <begin position="1"/>
        <end position="188"/>
    </location>
</feature>
<keyword evidence="5" id="KW-1185">Reference proteome</keyword>
<dbReference type="Pfam" id="PF00443">
    <property type="entry name" value="UCH"/>
    <property type="match status" value="1"/>
</dbReference>
<dbReference type="SUPFAM" id="SSF54001">
    <property type="entry name" value="Cysteine proteinases"/>
    <property type="match status" value="1"/>
</dbReference>
<evidence type="ECO:0000313" key="6">
    <source>
        <dbReference type="WBParaSite" id="GPUH_0000495201-mRNA-1"/>
    </source>
</evidence>
<dbReference type="PANTHER" id="PTHR21646">
    <property type="entry name" value="UBIQUITIN CARBOXYL-TERMINAL HYDROLASE"/>
    <property type="match status" value="1"/>
</dbReference>
<evidence type="ECO:0000256" key="1">
    <source>
        <dbReference type="ARBA" id="ARBA00000707"/>
    </source>
</evidence>
<evidence type="ECO:0000259" key="3">
    <source>
        <dbReference type="PROSITE" id="PS50235"/>
    </source>
</evidence>
<dbReference type="InterPro" id="IPR028889">
    <property type="entry name" value="USP"/>
</dbReference>
<dbReference type="WBParaSite" id="GPUH_0000495201-mRNA-1">
    <property type="protein sequence ID" value="GPUH_0000495201-mRNA-1"/>
    <property type="gene ID" value="GPUH_0000495201"/>
</dbReference>
<name>A0A183D8A4_9BILA</name>
<dbReference type="GO" id="GO:0016579">
    <property type="term" value="P:protein deubiquitination"/>
    <property type="evidence" value="ECO:0007669"/>
    <property type="project" value="InterPro"/>
</dbReference>
<dbReference type="Gene3D" id="3.90.70.10">
    <property type="entry name" value="Cysteine proteinases"/>
    <property type="match status" value="1"/>
</dbReference>
<reference evidence="4 5" key="2">
    <citation type="submission" date="2018-11" db="EMBL/GenBank/DDBJ databases">
        <authorList>
            <consortium name="Pathogen Informatics"/>
        </authorList>
    </citation>
    <scope>NUCLEOTIDE SEQUENCE [LARGE SCALE GENOMIC DNA]</scope>
</reference>
<dbReference type="InterPro" id="IPR038765">
    <property type="entry name" value="Papain-like_cys_pep_sf"/>
</dbReference>
<evidence type="ECO:0000313" key="4">
    <source>
        <dbReference type="EMBL" id="VDK48244.1"/>
    </source>
</evidence>
<dbReference type="OrthoDB" id="5832661at2759"/>
<dbReference type="EC" id="3.4.19.12" evidence="2"/>
<proteinExistence type="predicted"/>
<dbReference type="PANTHER" id="PTHR21646:SF16">
    <property type="entry name" value="U4_U6.U5 TRI-SNRNP-ASSOCIATED PROTEIN 2"/>
    <property type="match status" value="1"/>
</dbReference>
<evidence type="ECO:0000256" key="2">
    <source>
        <dbReference type="ARBA" id="ARBA00012759"/>
    </source>
</evidence>
<sequence>MALSHVPPLRDYFLREENYADVKRPPGDKLIMLPKRFGELLRKLWNPKAFKAHVSPHEMLQASVLCSNKKFQITKQGDAAEFLNFLLNTLHRALNGTRKTSSSIIYKIFRGHLHEYTRKVIPVETTEEARRALLETDEYKEKKLEVPFLYLTLDLPAAPLYRDEQMQNIIPQVPLSALITKFNGVTEK</sequence>
<dbReference type="InterPro" id="IPR050185">
    <property type="entry name" value="Ub_carboxyl-term_hydrolase"/>
</dbReference>
<dbReference type="PROSITE" id="PS50235">
    <property type="entry name" value="USP_3"/>
    <property type="match status" value="1"/>
</dbReference>
<evidence type="ECO:0000313" key="5">
    <source>
        <dbReference type="Proteomes" id="UP000271098"/>
    </source>
</evidence>
<protein>
    <recommendedName>
        <fullName evidence="2">ubiquitinyl hydrolase 1</fullName>
        <ecNumber evidence="2">3.4.19.12</ecNumber>
    </recommendedName>
</protein>
<dbReference type="AlphaFoldDB" id="A0A183D8A4"/>
<dbReference type="EMBL" id="UYRT01009883">
    <property type="protein sequence ID" value="VDK48244.1"/>
    <property type="molecule type" value="Genomic_DNA"/>
</dbReference>
<reference evidence="6" key="1">
    <citation type="submission" date="2016-06" db="UniProtKB">
        <authorList>
            <consortium name="WormBaseParasite"/>
        </authorList>
    </citation>
    <scope>IDENTIFICATION</scope>
</reference>